<gene>
    <name evidence="3" type="primary">AVEN_206184_1</name>
    <name evidence="3" type="ORF">TNCV_4359991</name>
</gene>
<dbReference type="Proteomes" id="UP000887159">
    <property type="component" value="Unassembled WGS sequence"/>
</dbReference>
<keyword evidence="1" id="KW-1015">Disulfide bond</keyword>
<protein>
    <recommendedName>
        <fullName evidence="2">Ig-like domain-containing protein</fullName>
    </recommendedName>
</protein>
<proteinExistence type="predicted"/>
<organism evidence="3 4">
    <name type="scientific">Trichonephila clavipes</name>
    <name type="common">Golden silk orbweaver</name>
    <name type="synonym">Nephila clavipes</name>
    <dbReference type="NCBI Taxonomy" id="2585209"/>
    <lineage>
        <taxon>Eukaryota</taxon>
        <taxon>Metazoa</taxon>
        <taxon>Ecdysozoa</taxon>
        <taxon>Arthropoda</taxon>
        <taxon>Chelicerata</taxon>
        <taxon>Arachnida</taxon>
        <taxon>Araneae</taxon>
        <taxon>Araneomorphae</taxon>
        <taxon>Entelegynae</taxon>
        <taxon>Araneoidea</taxon>
        <taxon>Nephilidae</taxon>
        <taxon>Trichonephila</taxon>
    </lineage>
</organism>
<dbReference type="InterPro" id="IPR013783">
    <property type="entry name" value="Ig-like_fold"/>
</dbReference>
<sequence>MSRSKGTSEYKQKWVRYQKSLAGASQIEGYIDALRTVSVRQGNSVLPLETKILGLPLVLLAGEDHEFTCETRGSRPRALTNWWLEGLKMTTGVSDVSREGGNVTFSTLLFTPKPEDNGKKLICKSANPVLPKATIEDERILRVHCE</sequence>
<evidence type="ECO:0000259" key="2">
    <source>
        <dbReference type="PROSITE" id="PS50835"/>
    </source>
</evidence>
<accession>A0A8X6WAN9</accession>
<dbReference type="SUPFAM" id="SSF48726">
    <property type="entry name" value="Immunoglobulin"/>
    <property type="match status" value="1"/>
</dbReference>
<dbReference type="AlphaFoldDB" id="A0A8X6WAN9"/>
<dbReference type="Pfam" id="PF08205">
    <property type="entry name" value="C2-set_2"/>
    <property type="match status" value="1"/>
</dbReference>
<dbReference type="PANTHER" id="PTHR23278:SF19">
    <property type="entry name" value="OBSCURIN"/>
    <property type="match status" value="1"/>
</dbReference>
<comment type="caution">
    <text evidence="3">The sequence shown here is derived from an EMBL/GenBank/DDBJ whole genome shotgun (WGS) entry which is preliminary data.</text>
</comment>
<keyword evidence="4" id="KW-1185">Reference proteome</keyword>
<dbReference type="InterPro" id="IPR036179">
    <property type="entry name" value="Ig-like_dom_sf"/>
</dbReference>
<dbReference type="Gene3D" id="2.60.40.10">
    <property type="entry name" value="Immunoglobulins"/>
    <property type="match status" value="1"/>
</dbReference>
<name>A0A8X6WAN9_TRICX</name>
<dbReference type="InterPro" id="IPR007110">
    <property type="entry name" value="Ig-like_dom"/>
</dbReference>
<reference evidence="3" key="1">
    <citation type="submission" date="2020-08" db="EMBL/GenBank/DDBJ databases">
        <title>Multicomponent nature underlies the extraordinary mechanical properties of spider dragline silk.</title>
        <authorList>
            <person name="Kono N."/>
            <person name="Nakamura H."/>
            <person name="Mori M."/>
            <person name="Yoshida Y."/>
            <person name="Ohtoshi R."/>
            <person name="Malay A.D."/>
            <person name="Moran D.A.P."/>
            <person name="Tomita M."/>
            <person name="Numata K."/>
            <person name="Arakawa K."/>
        </authorList>
    </citation>
    <scope>NUCLEOTIDE SEQUENCE</scope>
</reference>
<feature type="domain" description="Ig-like" evidence="2">
    <location>
        <begin position="47"/>
        <end position="142"/>
    </location>
</feature>
<dbReference type="PROSITE" id="PS50835">
    <property type="entry name" value="IG_LIKE"/>
    <property type="match status" value="1"/>
</dbReference>
<dbReference type="PANTHER" id="PTHR23278">
    <property type="entry name" value="SIDESTEP PROTEIN"/>
    <property type="match status" value="1"/>
</dbReference>
<evidence type="ECO:0000313" key="3">
    <source>
        <dbReference type="EMBL" id="GFY31092.1"/>
    </source>
</evidence>
<evidence type="ECO:0000313" key="4">
    <source>
        <dbReference type="Proteomes" id="UP000887159"/>
    </source>
</evidence>
<evidence type="ECO:0000256" key="1">
    <source>
        <dbReference type="ARBA" id="ARBA00023157"/>
    </source>
</evidence>
<dbReference type="InterPro" id="IPR013162">
    <property type="entry name" value="CD80_C2-set"/>
</dbReference>
<dbReference type="EMBL" id="BMAU01021396">
    <property type="protein sequence ID" value="GFY31092.1"/>
    <property type="molecule type" value="Genomic_DNA"/>
</dbReference>